<protein>
    <submittedName>
        <fullName evidence="1">Uncharacterized protein</fullName>
    </submittedName>
</protein>
<organism evidence="1">
    <name type="scientific">uncultured Caudovirales phage</name>
    <dbReference type="NCBI Taxonomy" id="2100421"/>
    <lineage>
        <taxon>Viruses</taxon>
        <taxon>Duplodnaviria</taxon>
        <taxon>Heunggongvirae</taxon>
        <taxon>Uroviricota</taxon>
        <taxon>Caudoviricetes</taxon>
        <taxon>Peduoviridae</taxon>
        <taxon>Maltschvirus</taxon>
        <taxon>Maltschvirus maltsch</taxon>
    </lineage>
</organism>
<accession>A0A6J7X4G6</accession>
<proteinExistence type="predicted"/>
<dbReference type="EMBL" id="LR798333">
    <property type="protein sequence ID" value="CAB5224244.1"/>
    <property type="molecule type" value="Genomic_DNA"/>
</dbReference>
<sequence length="152" mass="16545">MTTPCCINGYRAPRWVLDSENDRMKEAVARCNCAAGADAKARVFARLGIARDDFAALKVACDQRADEVKASDHAEDAEAIAAWAKYAEDTKAARAAEADAEYRKVWAPRYAAGYVECTRCGGTGMVAPYGTCFRCEGHQVDPKKSKKKEAAK</sequence>
<evidence type="ECO:0000313" key="1">
    <source>
        <dbReference type="EMBL" id="CAB5224244.1"/>
    </source>
</evidence>
<gene>
    <name evidence="1" type="ORF">UFOVP394_39</name>
</gene>
<reference evidence="1" key="1">
    <citation type="submission" date="2020-05" db="EMBL/GenBank/DDBJ databases">
        <authorList>
            <person name="Chiriac C."/>
            <person name="Salcher M."/>
            <person name="Ghai R."/>
            <person name="Kavagutti S V."/>
        </authorList>
    </citation>
    <scope>NUCLEOTIDE SEQUENCE</scope>
</reference>
<name>A0A6J7X4G6_9CAUD</name>